<reference evidence="1" key="1">
    <citation type="submission" date="2021-08" db="EMBL/GenBank/DDBJ databases">
        <authorList>
            <person name="Misof B."/>
            <person name="Oliver O."/>
            <person name="Podsiadlowski L."/>
            <person name="Donath A."/>
            <person name="Peters R."/>
            <person name="Mayer C."/>
            <person name="Rust J."/>
            <person name="Gunkel S."/>
            <person name="Lesny P."/>
            <person name="Martin S."/>
            <person name="Oeyen J.P."/>
            <person name="Petersen M."/>
            <person name="Panagiotis P."/>
            <person name="Wilbrandt J."/>
            <person name="Tanja T."/>
        </authorList>
    </citation>
    <scope>NUCLEOTIDE SEQUENCE</scope>
    <source>
        <strain evidence="1">GBR_01_08_01A</strain>
        <tissue evidence="1">Thorax + abdomen</tissue>
    </source>
</reference>
<name>A0AAD9R7X5_9HYME</name>
<evidence type="ECO:0000313" key="1">
    <source>
        <dbReference type="EMBL" id="KAK2574709.1"/>
    </source>
</evidence>
<dbReference type="AlphaFoldDB" id="A0AAD9R7X5"/>
<protein>
    <submittedName>
        <fullName evidence="1">Uncharacterized protein</fullName>
    </submittedName>
</protein>
<sequence length="30" mass="3695">MIIELNFLDKFNDHIKRMLLEEEENESQDT</sequence>
<keyword evidence="2" id="KW-1185">Reference proteome</keyword>
<proteinExistence type="predicted"/>
<reference evidence="1" key="2">
    <citation type="journal article" date="2023" name="Commun. Biol.">
        <title>Intrasexual cuticular hydrocarbon dimorphism in a wasp sheds light on hydrocarbon biosynthesis genes in Hymenoptera.</title>
        <authorList>
            <person name="Moris V.C."/>
            <person name="Podsiadlowski L."/>
            <person name="Martin S."/>
            <person name="Oeyen J.P."/>
            <person name="Donath A."/>
            <person name="Petersen M."/>
            <person name="Wilbrandt J."/>
            <person name="Misof B."/>
            <person name="Liedtke D."/>
            <person name="Thamm M."/>
            <person name="Scheiner R."/>
            <person name="Schmitt T."/>
            <person name="Niehuis O."/>
        </authorList>
    </citation>
    <scope>NUCLEOTIDE SEQUENCE</scope>
    <source>
        <strain evidence="1">GBR_01_08_01A</strain>
    </source>
</reference>
<feature type="non-terminal residue" evidence="1">
    <location>
        <position position="30"/>
    </location>
</feature>
<organism evidence="1 2">
    <name type="scientific">Odynerus spinipes</name>
    <dbReference type="NCBI Taxonomy" id="1348599"/>
    <lineage>
        <taxon>Eukaryota</taxon>
        <taxon>Metazoa</taxon>
        <taxon>Ecdysozoa</taxon>
        <taxon>Arthropoda</taxon>
        <taxon>Hexapoda</taxon>
        <taxon>Insecta</taxon>
        <taxon>Pterygota</taxon>
        <taxon>Neoptera</taxon>
        <taxon>Endopterygota</taxon>
        <taxon>Hymenoptera</taxon>
        <taxon>Apocrita</taxon>
        <taxon>Aculeata</taxon>
        <taxon>Vespoidea</taxon>
        <taxon>Vespidae</taxon>
        <taxon>Eumeninae</taxon>
        <taxon>Odynerus</taxon>
    </lineage>
</organism>
<accession>A0AAD9R7X5</accession>
<evidence type="ECO:0000313" key="2">
    <source>
        <dbReference type="Proteomes" id="UP001258017"/>
    </source>
</evidence>
<dbReference type="EMBL" id="JAIFRP010005190">
    <property type="protein sequence ID" value="KAK2574709.1"/>
    <property type="molecule type" value="Genomic_DNA"/>
</dbReference>
<dbReference type="Proteomes" id="UP001258017">
    <property type="component" value="Unassembled WGS sequence"/>
</dbReference>
<gene>
    <name evidence="1" type="ORF">KPH14_013132</name>
</gene>
<comment type="caution">
    <text evidence="1">The sequence shown here is derived from an EMBL/GenBank/DDBJ whole genome shotgun (WGS) entry which is preliminary data.</text>
</comment>